<dbReference type="GO" id="GO:0000981">
    <property type="term" value="F:DNA-binding transcription factor activity, RNA polymerase II-specific"/>
    <property type="evidence" value="ECO:0007669"/>
    <property type="project" value="InterPro"/>
</dbReference>
<name>A0A5C3F651_9BASI</name>
<keyword evidence="5" id="KW-0804">Transcription</keyword>
<proteinExistence type="predicted"/>
<evidence type="ECO:0000256" key="9">
    <source>
        <dbReference type="SAM" id="MobiDB-lite"/>
    </source>
</evidence>
<dbReference type="InterPro" id="IPR050762">
    <property type="entry name" value="HD-ZIP_Homeobox_LZ_Class_II"/>
</dbReference>
<feature type="region of interest" description="Disordered" evidence="9">
    <location>
        <begin position="471"/>
        <end position="585"/>
    </location>
</feature>
<keyword evidence="12" id="KW-1185">Reference proteome</keyword>
<evidence type="ECO:0000259" key="10">
    <source>
        <dbReference type="PROSITE" id="PS50071"/>
    </source>
</evidence>
<dbReference type="Proteomes" id="UP000323386">
    <property type="component" value="Unassembled WGS sequence"/>
</dbReference>
<dbReference type="EMBL" id="OOIP01000017">
    <property type="protein sequence ID" value="SPO39968.1"/>
    <property type="molecule type" value="Genomic_DNA"/>
</dbReference>
<feature type="region of interest" description="Disordered" evidence="9">
    <location>
        <begin position="392"/>
        <end position="449"/>
    </location>
</feature>
<evidence type="ECO:0000256" key="7">
    <source>
        <dbReference type="PROSITE-ProRule" id="PRU00108"/>
    </source>
</evidence>
<evidence type="ECO:0000313" key="12">
    <source>
        <dbReference type="Proteomes" id="UP000323386"/>
    </source>
</evidence>
<comment type="subcellular location">
    <subcellularLocation>
        <location evidence="1 7 8">Nucleus</location>
    </subcellularLocation>
</comment>
<evidence type="ECO:0000256" key="1">
    <source>
        <dbReference type="ARBA" id="ARBA00004123"/>
    </source>
</evidence>
<dbReference type="Gene3D" id="1.10.10.60">
    <property type="entry name" value="Homeodomain-like"/>
    <property type="match status" value="1"/>
</dbReference>
<feature type="compositionally biased region" description="Low complexity" evidence="9">
    <location>
        <begin position="678"/>
        <end position="691"/>
    </location>
</feature>
<evidence type="ECO:0000256" key="3">
    <source>
        <dbReference type="ARBA" id="ARBA00023125"/>
    </source>
</evidence>
<evidence type="ECO:0000256" key="4">
    <source>
        <dbReference type="ARBA" id="ARBA00023155"/>
    </source>
</evidence>
<dbReference type="InterPro" id="IPR009057">
    <property type="entry name" value="Homeodomain-like_sf"/>
</dbReference>
<evidence type="ECO:0000256" key="5">
    <source>
        <dbReference type="ARBA" id="ARBA00023163"/>
    </source>
</evidence>
<feature type="region of interest" description="Disordered" evidence="9">
    <location>
        <begin position="644"/>
        <end position="691"/>
    </location>
</feature>
<feature type="compositionally biased region" description="Acidic residues" evidence="9">
    <location>
        <begin position="491"/>
        <end position="501"/>
    </location>
</feature>
<dbReference type="SUPFAM" id="SSF46689">
    <property type="entry name" value="Homeodomain-like"/>
    <property type="match status" value="1"/>
</dbReference>
<dbReference type="GO" id="GO:0005634">
    <property type="term" value="C:nucleus"/>
    <property type="evidence" value="ECO:0007669"/>
    <property type="project" value="UniProtKB-SubCell"/>
</dbReference>
<dbReference type="Pfam" id="PF00046">
    <property type="entry name" value="Homeodomain"/>
    <property type="match status" value="1"/>
</dbReference>
<dbReference type="PROSITE" id="PS50071">
    <property type="entry name" value="HOMEOBOX_2"/>
    <property type="match status" value="1"/>
</dbReference>
<feature type="compositionally biased region" description="Low complexity" evidence="9">
    <location>
        <begin position="330"/>
        <end position="343"/>
    </location>
</feature>
<dbReference type="PROSITE" id="PS00027">
    <property type="entry name" value="HOMEOBOX_1"/>
    <property type="match status" value="1"/>
</dbReference>
<feature type="region of interest" description="Disordered" evidence="9">
    <location>
        <begin position="357"/>
        <end position="379"/>
    </location>
</feature>
<sequence>MSTTQHTWRKISSAAARIEASTRACLPQGYGLEEEQSEAAPPLALPAPDIELFRSALSQYPLTSSSCVSLLAIYEAKCLESARSFQQAWDSISRNLPQNDDLKAQVATALVRRFVHAGRDLSHQIFAEVTSRFTHSLVHACAADPDSRSTSSSTDDEEDDDGARPRRSQRGKPRGHDARSTAILERAYSYSQSITHVEKLALAEQTGLQPRQVTIWFQNKRNRNNRKARQLAASGICDTAPSEQDHEQAQPTPPQPKPERKRKLATLNIDATTSPRRPQSSPCPPSDVDDDELIGSDAEGLGSPSNVAASALAAATATTKRPRFSDDRSPSAGSSCSSAYSGMSAFTQGTDTSIATTVDSRSSYPSSASSHDGDDCSSSVFGETSYDLSTFADVSSSSQSASASGQRLPGGWCDPALADARRVRSPSQQSTTDDELAFTHGSNMPRYDLSDLELSPRSLSLSLEASCNEALMGSWQRQPVSPCGTTARKDDDDDEWEDVEMEQAPSSEAPSSAARTHGKKPARHSSTSSLGMAPLEPPSRHAWQAHAGFSSVQMTPTQASFGAASTTWRPAVPSSSSLQPQRFTTQEEQFNTAWLAELEAMLANPSSTCLTSDPNEPIPCITLTDIEMSQDELAAFAWAKVEPASSSSSPSSSSQGQHEEAQTWFDFTQGFVPPPPSASASASASPPDYRS</sequence>
<dbReference type="GO" id="GO:0003677">
    <property type="term" value="F:DNA binding"/>
    <property type="evidence" value="ECO:0007669"/>
    <property type="project" value="UniProtKB-UniRule"/>
</dbReference>
<feature type="compositionally biased region" description="Low complexity" evidence="9">
    <location>
        <begin position="645"/>
        <end position="654"/>
    </location>
</feature>
<keyword evidence="2" id="KW-0805">Transcription regulation</keyword>
<dbReference type="InterPro" id="IPR017970">
    <property type="entry name" value="Homeobox_CS"/>
</dbReference>
<dbReference type="SMART" id="SM00389">
    <property type="entry name" value="HOX"/>
    <property type="match status" value="1"/>
</dbReference>
<accession>A0A5C3F651</accession>
<feature type="compositionally biased region" description="Low complexity" evidence="9">
    <location>
        <begin position="360"/>
        <end position="370"/>
    </location>
</feature>
<feature type="compositionally biased region" description="Low complexity" evidence="9">
    <location>
        <begin position="308"/>
        <end position="319"/>
    </location>
</feature>
<keyword evidence="4 7" id="KW-0371">Homeobox</keyword>
<feature type="DNA-binding region" description="Homeobox" evidence="7">
    <location>
        <begin position="169"/>
        <end position="228"/>
    </location>
</feature>
<organism evidence="11 12">
    <name type="scientific">Pseudozyma flocculosa</name>
    <dbReference type="NCBI Taxonomy" id="84751"/>
    <lineage>
        <taxon>Eukaryota</taxon>
        <taxon>Fungi</taxon>
        <taxon>Dikarya</taxon>
        <taxon>Basidiomycota</taxon>
        <taxon>Ustilaginomycotina</taxon>
        <taxon>Ustilaginomycetes</taxon>
        <taxon>Ustilaginales</taxon>
        <taxon>Ustilaginaceae</taxon>
        <taxon>Pseudozyma</taxon>
    </lineage>
</organism>
<feature type="compositionally biased region" description="Low complexity" evidence="9">
    <location>
        <begin position="395"/>
        <end position="404"/>
    </location>
</feature>
<keyword evidence="6 7" id="KW-0539">Nucleus</keyword>
<dbReference type="OrthoDB" id="6159439at2759"/>
<dbReference type="PANTHER" id="PTHR45714">
    <property type="entry name" value="HOMEOBOX-LEUCINE ZIPPER PROTEIN HAT14"/>
    <property type="match status" value="1"/>
</dbReference>
<dbReference type="PANTHER" id="PTHR45714:SF16">
    <property type="entry name" value="HOMEOBOX-LEUCINE ZIPPER PROTEIN HAT2"/>
    <property type="match status" value="1"/>
</dbReference>
<feature type="region of interest" description="Disordered" evidence="9">
    <location>
        <begin position="239"/>
        <end position="343"/>
    </location>
</feature>
<keyword evidence="3 7" id="KW-0238">DNA-binding</keyword>
<protein>
    <recommendedName>
        <fullName evidence="10">Homeobox domain-containing protein</fullName>
    </recommendedName>
</protein>
<gene>
    <name evidence="11" type="ORF">PSFLO_05450</name>
</gene>
<feature type="compositionally biased region" description="Polar residues" evidence="9">
    <location>
        <begin position="550"/>
        <end position="585"/>
    </location>
</feature>
<feature type="region of interest" description="Disordered" evidence="9">
    <location>
        <begin position="143"/>
        <end position="181"/>
    </location>
</feature>
<evidence type="ECO:0000256" key="8">
    <source>
        <dbReference type="RuleBase" id="RU000682"/>
    </source>
</evidence>
<evidence type="ECO:0000256" key="6">
    <source>
        <dbReference type="ARBA" id="ARBA00023242"/>
    </source>
</evidence>
<reference evidence="11 12" key="1">
    <citation type="submission" date="2018-03" db="EMBL/GenBank/DDBJ databases">
        <authorList>
            <person name="Guldener U."/>
        </authorList>
    </citation>
    <scope>NUCLEOTIDE SEQUENCE [LARGE SCALE GENOMIC DNA]</scope>
    <source>
        <strain evidence="11 12">DAOM196992</strain>
    </source>
</reference>
<feature type="compositionally biased region" description="Low complexity" evidence="9">
    <location>
        <begin position="502"/>
        <end position="514"/>
    </location>
</feature>
<dbReference type="AlphaFoldDB" id="A0A5C3F651"/>
<evidence type="ECO:0000313" key="11">
    <source>
        <dbReference type="EMBL" id="SPO39968.1"/>
    </source>
</evidence>
<dbReference type="CDD" id="cd00086">
    <property type="entry name" value="homeodomain"/>
    <property type="match status" value="1"/>
</dbReference>
<feature type="domain" description="Homeobox" evidence="10">
    <location>
        <begin position="167"/>
        <end position="227"/>
    </location>
</feature>
<evidence type="ECO:0000256" key="2">
    <source>
        <dbReference type="ARBA" id="ARBA00023015"/>
    </source>
</evidence>
<dbReference type="InterPro" id="IPR001356">
    <property type="entry name" value="HD"/>
</dbReference>